<evidence type="ECO:0000313" key="2">
    <source>
        <dbReference type="Proteomes" id="UP001596074"/>
    </source>
</evidence>
<accession>A0ABW1A5P8</accession>
<dbReference type="Proteomes" id="UP001596074">
    <property type="component" value="Unassembled WGS sequence"/>
</dbReference>
<protein>
    <submittedName>
        <fullName evidence="1">Uncharacterized protein</fullName>
    </submittedName>
</protein>
<dbReference type="RefSeq" id="WP_378286676.1">
    <property type="nucleotide sequence ID" value="NZ_JBHSON010000059.1"/>
</dbReference>
<proteinExistence type="predicted"/>
<reference evidence="2" key="1">
    <citation type="journal article" date="2019" name="Int. J. Syst. Evol. Microbiol.">
        <title>The Global Catalogue of Microorganisms (GCM) 10K type strain sequencing project: providing services to taxonomists for standard genome sequencing and annotation.</title>
        <authorList>
            <consortium name="The Broad Institute Genomics Platform"/>
            <consortium name="The Broad Institute Genome Sequencing Center for Infectious Disease"/>
            <person name="Wu L."/>
            <person name="Ma J."/>
        </authorList>
    </citation>
    <scope>NUCLEOTIDE SEQUENCE [LARGE SCALE GENOMIC DNA]</scope>
    <source>
        <strain evidence="2">KCTC 42087</strain>
    </source>
</reference>
<organism evidence="1 2">
    <name type="scientific">Actinomadura rugatobispora</name>
    <dbReference type="NCBI Taxonomy" id="1994"/>
    <lineage>
        <taxon>Bacteria</taxon>
        <taxon>Bacillati</taxon>
        <taxon>Actinomycetota</taxon>
        <taxon>Actinomycetes</taxon>
        <taxon>Streptosporangiales</taxon>
        <taxon>Thermomonosporaceae</taxon>
        <taxon>Actinomadura</taxon>
    </lineage>
</organism>
<evidence type="ECO:0000313" key="1">
    <source>
        <dbReference type="EMBL" id="MFC5750865.1"/>
    </source>
</evidence>
<sequence>MGRLRPLLGQAPPRGRNTVPIVHGHYVRALDGIELAEGEAAVYRIAGGRHERVGRVLPGAWTS</sequence>
<comment type="caution">
    <text evidence="1">The sequence shown here is derived from an EMBL/GenBank/DDBJ whole genome shotgun (WGS) entry which is preliminary data.</text>
</comment>
<name>A0ABW1A5P8_9ACTN</name>
<keyword evidence="2" id="KW-1185">Reference proteome</keyword>
<gene>
    <name evidence="1" type="ORF">ACFPZN_35050</name>
</gene>
<dbReference type="EMBL" id="JBHSON010000059">
    <property type="protein sequence ID" value="MFC5750865.1"/>
    <property type="molecule type" value="Genomic_DNA"/>
</dbReference>